<protein>
    <submittedName>
        <fullName evidence="1">Uncharacterized protein</fullName>
    </submittedName>
</protein>
<keyword evidence="2" id="KW-1185">Reference proteome</keyword>
<dbReference type="EMBL" id="BDQF01000011">
    <property type="protein sequence ID" value="GAW81449.1"/>
    <property type="molecule type" value="Genomic_DNA"/>
</dbReference>
<proteinExistence type="predicted"/>
<evidence type="ECO:0000313" key="1">
    <source>
        <dbReference type="EMBL" id="GAW81449.1"/>
    </source>
</evidence>
<sequence>MNLLLHKNEKPDNKMKKTINEHVVFKENYESIIPLENKRIAIPFCYSKCPINNSFSKILLPIYARRGDIFNINSKNASKVFFLRNKKKRSQNKKDMCEKKGDRKYIELQNVDANIFETNAGSFNSVNFESHAKENLLRNTFSKGKICSTCSNLQNTNTRNRKTKLDRFDYLMCNVINNKHKKNFKLHKTLGPQSNITVINNIYSNQMKIVDNRALTFVQISKNVVNSETMNENRRNSQDTKCALVKNDYLMNKLKIYNDYNAKKDMKSFTKSDKGDYPFNCESELRKKHPSSIIDAQQEKIVTENIKWNNEKNNDLRQYNDIFDDLNPLINGKKKKKVKKNVGTCFFRLNNFSCHFLTSCDKT</sequence>
<dbReference type="GeneID" id="39748172"/>
<comment type="caution">
    <text evidence="1">The sequence shown here is derived from an EMBL/GenBank/DDBJ whole genome shotgun (WGS) entry which is preliminary data.</text>
</comment>
<dbReference type="OMA" id="ERNVEPF"/>
<organism evidence="1 2">
    <name type="scientific">Plasmodium gonderi</name>
    <dbReference type="NCBI Taxonomy" id="77519"/>
    <lineage>
        <taxon>Eukaryota</taxon>
        <taxon>Sar</taxon>
        <taxon>Alveolata</taxon>
        <taxon>Apicomplexa</taxon>
        <taxon>Aconoidasida</taxon>
        <taxon>Haemosporida</taxon>
        <taxon>Plasmodiidae</taxon>
        <taxon>Plasmodium</taxon>
        <taxon>Plasmodium (Plasmodium)</taxon>
    </lineage>
</organism>
<dbReference type="Proteomes" id="UP000195521">
    <property type="component" value="Unassembled WGS sequence"/>
</dbReference>
<accession>A0A1Y1JG04</accession>
<evidence type="ECO:0000313" key="2">
    <source>
        <dbReference type="Proteomes" id="UP000195521"/>
    </source>
</evidence>
<gene>
    <name evidence="1" type="ORF">PGO_102070</name>
</gene>
<dbReference type="RefSeq" id="XP_028544038.1">
    <property type="nucleotide sequence ID" value="XM_028688237.1"/>
</dbReference>
<reference evidence="2" key="1">
    <citation type="submission" date="2017-04" db="EMBL/GenBank/DDBJ databases">
        <title>Plasmodium gonderi genome.</title>
        <authorList>
            <person name="Arisue N."/>
            <person name="Honma H."/>
            <person name="Kawai S."/>
            <person name="Tougan T."/>
            <person name="Tanabe K."/>
            <person name="Horii T."/>
        </authorList>
    </citation>
    <scope>NUCLEOTIDE SEQUENCE [LARGE SCALE GENOMIC DNA]</scope>
    <source>
        <strain evidence="2">ATCC 30045</strain>
    </source>
</reference>
<dbReference type="OrthoDB" id="383990at2759"/>
<dbReference type="AlphaFoldDB" id="A0A1Y1JG04"/>
<name>A0A1Y1JG04_PLAGO</name>